<evidence type="ECO:0000256" key="1">
    <source>
        <dbReference type="SAM" id="Phobius"/>
    </source>
</evidence>
<accession>A0A9D2D1K7</accession>
<dbReference type="AlphaFoldDB" id="A0A9D2D1K7"/>
<dbReference type="Proteomes" id="UP000824024">
    <property type="component" value="Unassembled WGS sequence"/>
</dbReference>
<gene>
    <name evidence="2" type="ORF">IAA08_02945</name>
</gene>
<name>A0A9D2D1K7_9FIRM</name>
<reference evidence="2" key="2">
    <citation type="submission" date="2021-04" db="EMBL/GenBank/DDBJ databases">
        <authorList>
            <person name="Gilroy R."/>
        </authorList>
    </citation>
    <scope>NUCLEOTIDE SEQUENCE</scope>
    <source>
        <strain evidence="2">CHK192-9172</strain>
    </source>
</reference>
<feature type="transmembrane region" description="Helical" evidence="1">
    <location>
        <begin position="106"/>
        <end position="128"/>
    </location>
</feature>
<keyword evidence="1" id="KW-1133">Transmembrane helix</keyword>
<organism evidence="2 3">
    <name type="scientific">Candidatus Eubacterium avistercoris</name>
    <dbReference type="NCBI Taxonomy" id="2838567"/>
    <lineage>
        <taxon>Bacteria</taxon>
        <taxon>Bacillati</taxon>
        <taxon>Bacillota</taxon>
        <taxon>Clostridia</taxon>
        <taxon>Eubacteriales</taxon>
        <taxon>Eubacteriaceae</taxon>
        <taxon>Eubacterium</taxon>
    </lineage>
</organism>
<feature type="transmembrane region" description="Helical" evidence="1">
    <location>
        <begin position="21"/>
        <end position="47"/>
    </location>
</feature>
<feature type="transmembrane region" description="Helical" evidence="1">
    <location>
        <begin position="157"/>
        <end position="187"/>
    </location>
</feature>
<keyword evidence="1" id="KW-0812">Transmembrane</keyword>
<feature type="transmembrane region" description="Helical" evidence="1">
    <location>
        <begin position="76"/>
        <end position="97"/>
    </location>
</feature>
<dbReference type="InterPro" id="IPR006938">
    <property type="entry name" value="DUF624"/>
</dbReference>
<comment type="caution">
    <text evidence="2">The sequence shown here is derived from an EMBL/GenBank/DDBJ whole genome shotgun (WGS) entry which is preliminary data.</text>
</comment>
<dbReference type="Pfam" id="PF04854">
    <property type="entry name" value="DUF624"/>
    <property type="match status" value="1"/>
</dbReference>
<evidence type="ECO:0000313" key="2">
    <source>
        <dbReference type="EMBL" id="HIZ06878.1"/>
    </source>
</evidence>
<proteinExistence type="predicted"/>
<evidence type="ECO:0000313" key="3">
    <source>
        <dbReference type="Proteomes" id="UP000824024"/>
    </source>
</evidence>
<protein>
    <submittedName>
        <fullName evidence="2">DUF624 domain-containing protein</fullName>
    </submittedName>
</protein>
<sequence length="219" mass="25259">MSDFFNWDNKFMTAMSKASDAILLGILWIACCLPIVTVGASSAAFYYSYHKAVRQRRGYAWKEFFSAFKSNFKSAIIIWLIILGLYLVTGMDCYILYTSLETMDHALFLLLMIMIVIALITIWGIYVFPYLARFENTTKVIIKNSIAVMVMNKSWSLLLLVIFVAAAALFLLVPPAAIFVPAFYMWVDNKILERIFRKYMRKEDLEKQIELDRAKSGMI</sequence>
<keyword evidence="1" id="KW-0472">Membrane</keyword>
<reference evidence="2" key="1">
    <citation type="journal article" date="2021" name="PeerJ">
        <title>Extensive microbial diversity within the chicken gut microbiome revealed by metagenomics and culture.</title>
        <authorList>
            <person name="Gilroy R."/>
            <person name="Ravi A."/>
            <person name="Getino M."/>
            <person name="Pursley I."/>
            <person name="Horton D.L."/>
            <person name="Alikhan N.F."/>
            <person name="Baker D."/>
            <person name="Gharbi K."/>
            <person name="Hall N."/>
            <person name="Watson M."/>
            <person name="Adriaenssens E.M."/>
            <person name="Foster-Nyarko E."/>
            <person name="Jarju S."/>
            <person name="Secka A."/>
            <person name="Antonio M."/>
            <person name="Oren A."/>
            <person name="Chaudhuri R.R."/>
            <person name="La Ragione R."/>
            <person name="Hildebrand F."/>
            <person name="Pallen M.J."/>
        </authorList>
    </citation>
    <scope>NUCLEOTIDE SEQUENCE</scope>
    <source>
        <strain evidence="2">CHK192-9172</strain>
    </source>
</reference>
<dbReference type="EMBL" id="DXCH01000080">
    <property type="protein sequence ID" value="HIZ06878.1"/>
    <property type="molecule type" value="Genomic_DNA"/>
</dbReference>